<dbReference type="Proteomes" id="UP000015104">
    <property type="component" value="Unassembled WGS sequence"/>
</dbReference>
<dbReference type="InterPro" id="IPR038765">
    <property type="entry name" value="Papain-like_cys_pep_sf"/>
</dbReference>
<dbReference type="AlphaFoldDB" id="T1K761"/>
<dbReference type="EMBL" id="CAEY01001799">
    <property type="status" value="NOT_ANNOTATED_CDS"/>
    <property type="molecule type" value="Genomic_DNA"/>
</dbReference>
<evidence type="ECO:0000313" key="2">
    <source>
        <dbReference type="EnsemblMetazoa" id="tetur06g03080.1"/>
    </source>
</evidence>
<reference evidence="2" key="2">
    <citation type="submission" date="2015-06" db="UniProtKB">
        <authorList>
            <consortium name="EnsemblMetazoa"/>
        </authorList>
    </citation>
    <scope>IDENTIFICATION</scope>
</reference>
<keyword evidence="3" id="KW-1185">Reference proteome</keyword>
<evidence type="ECO:0000259" key="1">
    <source>
        <dbReference type="Pfam" id="PF08246"/>
    </source>
</evidence>
<reference evidence="3" key="1">
    <citation type="submission" date="2011-08" db="EMBL/GenBank/DDBJ databases">
        <authorList>
            <person name="Rombauts S."/>
        </authorList>
    </citation>
    <scope>NUCLEOTIDE SEQUENCE</scope>
    <source>
        <strain evidence="3">London</strain>
    </source>
</reference>
<feature type="domain" description="Cathepsin propeptide inhibitor" evidence="1">
    <location>
        <begin position="31"/>
        <end position="76"/>
    </location>
</feature>
<dbReference type="InterPro" id="IPR013201">
    <property type="entry name" value="Prot_inhib_I29"/>
</dbReference>
<name>T1K761_TETUR</name>
<dbReference type="HOGENOM" id="CLU_1818265_0_0_1"/>
<dbReference type="Gene3D" id="3.90.70.10">
    <property type="entry name" value="Cysteine proteinases"/>
    <property type="match status" value="1"/>
</dbReference>
<accession>T1K761</accession>
<sequence>MPNDFDLTILTSLPEKAFLAIVHSKQPEETKYGNSYESKAEEHYRRSLFPKKSKKIKACNERQDNSEVTYRIGTTEEAKHIGFTLTVRRPAPLIHNANYTAKAQAFVDRTKEIVSVVKEQRNCGVCCYRRKFQNRTYWIAHK</sequence>
<evidence type="ECO:0000313" key="3">
    <source>
        <dbReference type="Proteomes" id="UP000015104"/>
    </source>
</evidence>
<proteinExistence type="predicted"/>
<protein>
    <recommendedName>
        <fullName evidence="1">Cathepsin propeptide inhibitor domain-containing protein</fullName>
    </recommendedName>
</protein>
<dbReference type="Pfam" id="PF08246">
    <property type="entry name" value="Inhibitor_I29"/>
    <property type="match status" value="1"/>
</dbReference>
<dbReference type="SUPFAM" id="SSF54001">
    <property type="entry name" value="Cysteine proteinases"/>
    <property type="match status" value="1"/>
</dbReference>
<organism evidence="2 3">
    <name type="scientific">Tetranychus urticae</name>
    <name type="common">Two-spotted spider mite</name>
    <dbReference type="NCBI Taxonomy" id="32264"/>
    <lineage>
        <taxon>Eukaryota</taxon>
        <taxon>Metazoa</taxon>
        <taxon>Ecdysozoa</taxon>
        <taxon>Arthropoda</taxon>
        <taxon>Chelicerata</taxon>
        <taxon>Arachnida</taxon>
        <taxon>Acari</taxon>
        <taxon>Acariformes</taxon>
        <taxon>Trombidiformes</taxon>
        <taxon>Prostigmata</taxon>
        <taxon>Eleutherengona</taxon>
        <taxon>Raphignathae</taxon>
        <taxon>Tetranychoidea</taxon>
        <taxon>Tetranychidae</taxon>
        <taxon>Tetranychus</taxon>
    </lineage>
</organism>
<dbReference type="EnsemblMetazoa" id="tetur06g03080.1">
    <property type="protein sequence ID" value="tetur06g03080.1"/>
    <property type="gene ID" value="tetur06g03080"/>
</dbReference>